<dbReference type="InterPro" id="IPR057241">
    <property type="entry name" value="Parb-CE"/>
</dbReference>
<accession>A0A1M4YKA0</accession>
<dbReference type="Proteomes" id="UP000184196">
    <property type="component" value="Unassembled WGS sequence"/>
</dbReference>
<reference evidence="3" key="1">
    <citation type="submission" date="2016-11" db="EMBL/GenBank/DDBJ databases">
        <authorList>
            <person name="Varghese N."/>
            <person name="Submissions S."/>
        </authorList>
    </citation>
    <scope>NUCLEOTIDE SEQUENCE [LARGE SCALE GENOMIC DNA]</scope>
    <source>
        <strain evidence="3">DSM 11792</strain>
    </source>
</reference>
<keyword evidence="3" id="KW-1185">Reference proteome</keyword>
<proteinExistence type="predicted"/>
<name>A0A1M4YKA0_9FIRM</name>
<dbReference type="OrthoDB" id="1805039at2"/>
<protein>
    <recommendedName>
        <fullName evidence="1">ParB-like catalytic effector domain-containing protein</fullName>
    </recommendedName>
</protein>
<dbReference type="AlphaFoldDB" id="A0A1M4YKA0"/>
<feature type="domain" description="ParB-like catalytic effector" evidence="1">
    <location>
        <begin position="13"/>
        <end position="158"/>
    </location>
</feature>
<evidence type="ECO:0000259" key="1">
    <source>
        <dbReference type="Pfam" id="PF24392"/>
    </source>
</evidence>
<dbReference type="Pfam" id="PF24392">
    <property type="entry name" value="Parb-CE"/>
    <property type="match status" value="1"/>
</dbReference>
<evidence type="ECO:0000313" key="2">
    <source>
        <dbReference type="EMBL" id="SHF05826.1"/>
    </source>
</evidence>
<evidence type="ECO:0000313" key="3">
    <source>
        <dbReference type="Proteomes" id="UP000184196"/>
    </source>
</evidence>
<organism evidence="2 3">
    <name type="scientific">Desulfofundulus australicus DSM 11792</name>
    <dbReference type="NCBI Taxonomy" id="1121425"/>
    <lineage>
        <taxon>Bacteria</taxon>
        <taxon>Bacillati</taxon>
        <taxon>Bacillota</taxon>
        <taxon>Clostridia</taxon>
        <taxon>Eubacteriales</taxon>
        <taxon>Peptococcaceae</taxon>
        <taxon>Desulfofundulus</taxon>
    </lineage>
</organism>
<dbReference type="EMBL" id="FQUW01000014">
    <property type="protein sequence ID" value="SHF05826.1"/>
    <property type="molecule type" value="Genomic_DNA"/>
</dbReference>
<dbReference type="RefSeq" id="WP_027355889.1">
    <property type="nucleotide sequence ID" value="NZ_FQUW01000014.1"/>
</dbReference>
<sequence>MEVLKVVHHSPGELLEKLRRVTMLTDPDCYIYRDVFISLEKIHTRCLAPAQSYVLTGELQKVRELKWELARHGYDLFHLDGYVTLHLAGYDEPVDLLPPVIEESVEADGSVFNIICDGMHRVYLARLEWVIPQVIFIRGVPKDRPYYAYPLPGGWSQVALREDLPPGLIKKWHRIRDYKSLYRNFNSAFHNVGGPRGRFQKV</sequence>
<gene>
    <name evidence="2" type="ORF">SAMN02745218_01349</name>
</gene>